<dbReference type="Proteomes" id="UP000256328">
    <property type="component" value="Unassembled WGS sequence"/>
</dbReference>
<feature type="domain" description="Glycoside-hydrolase family GH114 TIM-barrel" evidence="4">
    <location>
        <begin position="86"/>
        <end position="313"/>
    </location>
</feature>
<organism evidence="5 6">
    <name type="scientific">Coleophoma crateriformis</name>
    <dbReference type="NCBI Taxonomy" id="565419"/>
    <lineage>
        <taxon>Eukaryota</taxon>
        <taxon>Fungi</taxon>
        <taxon>Dikarya</taxon>
        <taxon>Ascomycota</taxon>
        <taxon>Pezizomycotina</taxon>
        <taxon>Leotiomycetes</taxon>
        <taxon>Helotiales</taxon>
        <taxon>Dermateaceae</taxon>
        <taxon>Coleophoma</taxon>
    </lineage>
</organism>
<dbReference type="GO" id="GO:0004557">
    <property type="term" value="F:alpha-galactosidase activity"/>
    <property type="evidence" value="ECO:0007669"/>
    <property type="project" value="UniProtKB-EC"/>
</dbReference>
<keyword evidence="3" id="KW-0472">Membrane</keyword>
<evidence type="ECO:0000256" key="1">
    <source>
        <dbReference type="ARBA" id="ARBA00001255"/>
    </source>
</evidence>
<gene>
    <name evidence="5" type="ORF">BP5796_07065</name>
</gene>
<accession>A0A3D8RHV5</accession>
<protein>
    <recommendedName>
        <fullName evidence="2">alpha-galactosidase</fullName>
        <ecNumber evidence="2">3.2.1.22</ecNumber>
    </recommendedName>
</protein>
<dbReference type="InterPro" id="IPR017853">
    <property type="entry name" value="GH"/>
</dbReference>
<proteinExistence type="predicted"/>
<dbReference type="Gene3D" id="3.20.20.70">
    <property type="entry name" value="Aldolase class I"/>
    <property type="match status" value="1"/>
</dbReference>
<dbReference type="AlphaFoldDB" id="A0A3D8RHV5"/>
<reference evidence="5 6" key="1">
    <citation type="journal article" date="2018" name="IMA Fungus">
        <title>IMA Genome-F 9: Draft genome sequence of Annulohypoxylon stygium, Aspergillus mulundensis, Berkeleyomyces basicola (syn. Thielaviopsis basicola), Ceratocystis smalleyi, two Cercospora beticola strains, Coleophoma cylindrospora, Fusarium fracticaudum, Phialophora cf. hyalina, and Morchella septimelata.</title>
        <authorList>
            <person name="Wingfield B.D."/>
            <person name="Bills G.F."/>
            <person name="Dong Y."/>
            <person name="Huang W."/>
            <person name="Nel W.J."/>
            <person name="Swalarsk-Parry B.S."/>
            <person name="Vaghefi N."/>
            <person name="Wilken P.M."/>
            <person name="An Z."/>
            <person name="de Beer Z.W."/>
            <person name="De Vos L."/>
            <person name="Chen L."/>
            <person name="Duong T.A."/>
            <person name="Gao Y."/>
            <person name="Hammerbacher A."/>
            <person name="Kikkert J.R."/>
            <person name="Li Y."/>
            <person name="Li H."/>
            <person name="Li K."/>
            <person name="Li Q."/>
            <person name="Liu X."/>
            <person name="Ma X."/>
            <person name="Naidoo K."/>
            <person name="Pethybridge S.J."/>
            <person name="Sun J."/>
            <person name="Steenkamp E.T."/>
            <person name="van der Nest M.A."/>
            <person name="van Wyk S."/>
            <person name="Wingfield M.J."/>
            <person name="Xiong C."/>
            <person name="Yue Q."/>
            <person name="Zhang X."/>
        </authorList>
    </citation>
    <scope>NUCLEOTIDE SEQUENCE [LARGE SCALE GENOMIC DNA]</scope>
    <source>
        <strain evidence="5 6">BP5796</strain>
    </source>
</reference>
<dbReference type="OrthoDB" id="2108802at2759"/>
<dbReference type="EMBL" id="PDLN01000010">
    <property type="protein sequence ID" value="RDW73623.1"/>
    <property type="molecule type" value="Genomic_DNA"/>
</dbReference>
<dbReference type="EC" id="3.2.1.22" evidence="2"/>
<keyword evidence="6" id="KW-1185">Reference proteome</keyword>
<dbReference type="SUPFAM" id="SSF51445">
    <property type="entry name" value="(Trans)glycosidases"/>
    <property type="match status" value="1"/>
</dbReference>
<evidence type="ECO:0000313" key="6">
    <source>
        <dbReference type="Proteomes" id="UP000256328"/>
    </source>
</evidence>
<dbReference type="InterPro" id="IPR004352">
    <property type="entry name" value="GH114_TIM-barrel"/>
</dbReference>
<dbReference type="InterPro" id="IPR013785">
    <property type="entry name" value="Aldolase_TIM"/>
</dbReference>
<evidence type="ECO:0000259" key="4">
    <source>
        <dbReference type="Pfam" id="PF03537"/>
    </source>
</evidence>
<feature type="transmembrane region" description="Helical" evidence="3">
    <location>
        <begin position="28"/>
        <end position="51"/>
    </location>
</feature>
<comment type="caution">
    <text evidence="5">The sequence shown here is derived from an EMBL/GenBank/DDBJ whole genome shotgun (WGS) entry which is preliminary data.</text>
</comment>
<sequence length="317" mass="34362">MRLTSGYKFAGPESPGGLLGLWNAHKKVFLICGSIIAVLVIALAVALGVGLHSSSHDNSGGVTPNLNYSVANATQFSGWNPEAGVTWQIVLQSALNDTSADVDVYDIDLFTNSASTISTLQRLGRKVICYFSAGSYEDFRPDSSDFQKTDYGKGLDGWQGEWWLNTNSSNVRAIMIKRLDLAVQKGCDGVDPDNIDGYDNDTGLDLTEDTAIEYLTFLASEAHSRNLAIGLKNGGNIVNQTLAMMQWQVNEQCEQFSECGLYTPFITANKPVFHIEYPSSAPAVSADTKSTICDNPAIAGFSTVIKKMILDAWIETC</sequence>
<dbReference type="Pfam" id="PF03537">
    <property type="entry name" value="Glyco_hydro_114"/>
    <property type="match status" value="1"/>
</dbReference>
<dbReference type="PANTHER" id="PTHR35273">
    <property type="entry name" value="ALPHA-1,4 POLYGALACTOSAMINIDASE, PUTATIVE (AFU_ORTHOLOGUE AFUA_3G07890)-RELATED"/>
    <property type="match status" value="1"/>
</dbReference>
<keyword evidence="3" id="KW-1133">Transmembrane helix</keyword>
<evidence type="ECO:0000256" key="3">
    <source>
        <dbReference type="SAM" id="Phobius"/>
    </source>
</evidence>
<keyword evidence="3" id="KW-0812">Transmembrane</keyword>
<evidence type="ECO:0000256" key="2">
    <source>
        <dbReference type="ARBA" id="ARBA00012755"/>
    </source>
</evidence>
<name>A0A3D8RHV5_9HELO</name>
<dbReference type="PANTHER" id="PTHR35273:SF2">
    <property type="entry name" value="ALPHA-GALACTOSIDASE"/>
    <property type="match status" value="1"/>
</dbReference>
<comment type="catalytic activity">
    <reaction evidence="1">
        <text>Hydrolysis of terminal, non-reducing alpha-D-galactose residues in alpha-D-galactosides, including galactose oligosaccharides, galactomannans and galactolipids.</text>
        <dbReference type="EC" id="3.2.1.22"/>
    </reaction>
</comment>
<evidence type="ECO:0000313" key="5">
    <source>
        <dbReference type="EMBL" id="RDW73623.1"/>
    </source>
</evidence>